<evidence type="ECO:0000313" key="4">
    <source>
        <dbReference type="EMBL" id="KRN67402.1"/>
    </source>
</evidence>
<name>A0A0R2IZR7_9LACO</name>
<reference evidence="4 5" key="1">
    <citation type="journal article" date="2015" name="Genome Announc.">
        <title>Expanding the biotechnology potential of lactobacilli through comparative genomics of 213 strains and associated genera.</title>
        <authorList>
            <person name="Sun Z."/>
            <person name="Harris H.M."/>
            <person name="McCann A."/>
            <person name="Guo C."/>
            <person name="Argimon S."/>
            <person name="Zhang W."/>
            <person name="Yang X."/>
            <person name="Jeffery I.B."/>
            <person name="Cooney J.C."/>
            <person name="Kagawa T.F."/>
            <person name="Liu W."/>
            <person name="Song Y."/>
            <person name="Salvetti E."/>
            <person name="Wrobel A."/>
            <person name="Rasinkangas P."/>
            <person name="Parkhill J."/>
            <person name="Rea M.C."/>
            <person name="O'Sullivan O."/>
            <person name="Ritari J."/>
            <person name="Douillard F.P."/>
            <person name="Paul Ross R."/>
            <person name="Yang R."/>
            <person name="Briner A.E."/>
            <person name="Felis G.E."/>
            <person name="de Vos W.M."/>
            <person name="Barrangou R."/>
            <person name="Klaenhammer T.R."/>
            <person name="Caufield P.W."/>
            <person name="Cui Y."/>
            <person name="Zhang H."/>
            <person name="O'Toole P.W."/>
        </authorList>
    </citation>
    <scope>NUCLEOTIDE SEQUENCE [LARGE SCALE GENOMIC DNA]</scope>
    <source>
        <strain evidence="4 5">DSM 17757</strain>
    </source>
</reference>
<evidence type="ECO:0000256" key="1">
    <source>
        <dbReference type="SAM" id="MobiDB-lite"/>
    </source>
</evidence>
<dbReference type="NCBIfam" id="TIGR01167">
    <property type="entry name" value="LPXTG_anchor"/>
    <property type="match status" value="1"/>
</dbReference>
<proteinExistence type="predicted"/>
<evidence type="ECO:0000259" key="3">
    <source>
        <dbReference type="Pfam" id="PF17966"/>
    </source>
</evidence>
<feature type="domain" description="MBG" evidence="2">
    <location>
        <begin position="63"/>
        <end position="142"/>
    </location>
</feature>
<comment type="caution">
    <text evidence="4">The sequence shown here is derived from an EMBL/GenBank/DDBJ whole genome shotgun (WGS) entry which is preliminary data.</text>
</comment>
<accession>A0A0R2IZR7</accession>
<feature type="domain" description="Mub B2-like" evidence="3">
    <location>
        <begin position="147"/>
        <end position="235"/>
    </location>
</feature>
<dbReference type="STRING" id="319652.IV80_GL000943"/>
<dbReference type="InterPro" id="IPR041277">
    <property type="entry name" value="MBG_Lactobacillales"/>
</dbReference>
<keyword evidence="5" id="KW-1185">Reference proteome</keyword>
<dbReference type="Proteomes" id="UP000051568">
    <property type="component" value="Unassembled WGS sequence"/>
</dbReference>
<dbReference type="Pfam" id="PF17883">
    <property type="entry name" value="MBG"/>
    <property type="match status" value="2"/>
</dbReference>
<dbReference type="Gene3D" id="3.10.430.110">
    <property type="match status" value="2"/>
</dbReference>
<dbReference type="AlphaFoldDB" id="A0A0R2IZR7"/>
<feature type="domain" description="MBG" evidence="2">
    <location>
        <begin position="2"/>
        <end position="38"/>
    </location>
</feature>
<dbReference type="Pfam" id="PF17966">
    <property type="entry name" value="Muc_B2"/>
    <property type="match status" value="2"/>
</dbReference>
<feature type="compositionally biased region" description="Polar residues" evidence="1">
    <location>
        <begin position="375"/>
        <end position="408"/>
    </location>
</feature>
<sequence length="444" mass="46960">MGTYDVQLSAAGIANLNKVDPNYQYTADSVSGVGQYTILPATTDPSDKSTSFSVSDATSYYGENSPTFVVTPGSKVKDPGNLTNDDFTFIDKVTGQVVDGVPTNVGSYEVILNESGKAKVAAANPNYNFSDGSFVSGTYTIHDVITHSQVTVTRTVHYTGAGARTPKDVVQTLIYDVATSKATGVSTYTPQGSYAAVNTPEINGFKNSGNVSEVTPTTSTSEPTDLKVTVTYTPINEIEYSEITVTRTIHYQGAGNKTPHDVVETVVYKVATNKTTGEVSYTPQGVYEAVHTPDLAGYSHSGDVAELIPNATMTQPENSIVVVRYQAIKQPGEVGPGHKPEAPNTGNHGGNGGQDSNGSNGHNAHPNSGHPLGEQNGTHGSNVINGVAGTRTTTKKNVPLTHATQGKLPQTDENKDQTEEMIGVSLLGMMLALFGIKRRKHDEN</sequence>
<organism evidence="4 5">
    <name type="scientific">Pediococcus cellicola</name>
    <dbReference type="NCBI Taxonomy" id="319652"/>
    <lineage>
        <taxon>Bacteria</taxon>
        <taxon>Bacillati</taxon>
        <taxon>Bacillota</taxon>
        <taxon>Bacilli</taxon>
        <taxon>Lactobacillales</taxon>
        <taxon>Lactobacillaceae</taxon>
        <taxon>Pediococcus</taxon>
    </lineage>
</organism>
<feature type="domain" description="Mub B2-like" evidence="3">
    <location>
        <begin position="243"/>
        <end position="327"/>
    </location>
</feature>
<dbReference type="Gene3D" id="2.60.40.4300">
    <property type="match status" value="2"/>
</dbReference>
<dbReference type="EMBL" id="JQBR01000002">
    <property type="protein sequence ID" value="KRN67402.1"/>
    <property type="molecule type" value="Genomic_DNA"/>
</dbReference>
<protein>
    <submittedName>
        <fullName evidence="4">Cell surface protein</fullName>
    </submittedName>
</protein>
<gene>
    <name evidence="4" type="ORF">IV80_GL000943</name>
</gene>
<evidence type="ECO:0000259" key="2">
    <source>
        <dbReference type="Pfam" id="PF17883"/>
    </source>
</evidence>
<dbReference type="PATRIC" id="fig|319652.3.peg.949"/>
<evidence type="ECO:0000313" key="5">
    <source>
        <dbReference type="Proteomes" id="UP000051568"/>
    </source>
</evidence>
<feature type="region of interest" description="Disordered" evidence="1">
    <location>
        <begin position="331"/>
        <end position="416"/>
    </location>
</feature>
<dbReference type="InterPro" id="IPR041495">
    <property type="entry name" value="Mub_B2"/>
</dbReference>